<evidence type="ECO:0000256" key="5">
    <source>
        <dbReference type="ARBA" id="ARBA00023242"/>
    </source>
</evidence>
<evidence type="ECO:0000256" key="1">
    <source>
        <dbReference type="ARBA" id="ARBA00004123"/>
    </source>
</evidence>
<evidence type="ECO:0000256" key="6">
    <source>
        <dbReference type="SAM" id="MobiDB-lite"/>
    </source>
</evidence>
<name>A0AAE1NFU1_9EUCA</name>
<accession>A0AAE1NFU1</accession>
<dbReference type="PANTHER" id="PTHR13316:SF0">
    <property type="entry name" value="ZINC FINGER CCHC DOMAIN-CONTAINING PROTEIN 8"/>
    <property type="match status" value="1"/>
</dbReference>
<dbReference type="InterPro" id="IPR052115">
    <property type="entry name" value="NEXT_complex_subunit_ZCCHC8"/>
</dbReference>
<keyword evidence="5" id="KW-0539">Nucleus</keyword>
<feature type="domain" description="PSP proline-rich" evidence="7">
    <location>
        <begin position="135"/>
        <end position="187"/>
    </location>
</feature>
<evidence type="ECO:0000256" key="2">
    <source>
        <dbReference type="ARBA" id="ARBA00022723"/>
    </source>
</evidence>
<dbReference type="Proteomes" id="UP001292094">
    <property type="component" value="Unassembled WGS sequence"/>
</dbReference>
<evidence type="ECO:0000256" key="4">
    <source>
        <dbReference type="ARBA" id="ARBA00022833"/>
    </source>
</evidence>
<proteinExistence type="predicted"/>
<feature type="region of interest" description="Disordered" evidence="6">
    <location>
        <begin position="81"/>
        <end position="135"/>
    </location>
</feature>
<evidence type="ECO:0000259" key="7">
    <source>
        <dbReference type="SMART" id="SM00581"/>
    </source>
</evidence>
<dbReference type="GO" id="GO:0071013">
    <property type="term" value="C:catalytic step 2 spliceosome"/>
    <property type="evidence" value="ECO:0007669"/>
    <property type="project" value="TreeGrafter"/>
</dbReference>
<dbReference type="GO" id="GO:0008270">
    <property type="term" value="F:zinc ion binding"/>
    <property type="evidence" value="ECO:0007669"/>
    <property type="project" value="UniProtKB-KW"/>
</dbReference>
<dbReference type="AlphaFoldDB" id="A0AAE1NFU1"/>
<dbReference type="SMART" id="SM00581">
    <property type="entry name" value="PSP"/>
    <property type="match status" value="1"/>
</dbReference>
<comment type="subcellular location">
    <subcellularLocation>
        <location evidence="1">Nucleus</location>
    </subcellularLocation>
</comment>
<gene>
    <name evidence="8" type="ORF">Pmani_038383</name>
</gene>
<keyword evidence="4" id="KW-0862">Zinc</keyword>
<sequence>MAFDDSEPEAERVCDRVSEEDVSKSTDLELPEGVNIETDLSEILSTRDENSPASQGVVTPTYRIDTKEDYDWTTMKAKSTKFHQRPLKKRLNDRRFFQPPSNASTYRNNNNGYNKKRKNSRNERPRYYEPSDKKYNHYRPGHMSYGLRQGLGLRHDELPLFVYRMRVYGYPPGWLREAEVPLEKIKVFDDRDEKEGEIESTVSPMDLEEGEIEPSTVRYYPHRIISYPGFNDPLPPGVTECGSKEEGEISDDYSQNSINDLELKRERLLLLIQMQETSEEETSDKNDPNSENMSCQQNLEENKTLQDKELSNETKTSDYNIESRSHHRTQTQQVQLEETGTPDYNIKSRRHHRTQTLQVHYGTFIPESNTPYISLPDAEKWSVNISDYLSFENLPDALGTWNKIKGVMRKVKNRIRDRHTDNV</sequence>
<feature type="compositionally biased region" description="Basic and acidic residues" evidence="6">
    <location>
        <begin position="120"/>
        <end position="135"/>
    </location>
</feature>
<dbReference type="Pfam" id="PF04046">
    <property type="entry name" value="PSP"/>
    <property type="match status" value="1"/>
</dbReference>
<feature type="region of interest" description="Disordered" evidence="6">
    <location>
        <begin position="41"/>
        <end position="60"/>
    </location>
</feature>
<keyword evidence="9" id="KW-1185">Reference proteome</keyword>
<comment type="caution">
    <text evidence="8">The sequence shown here is derived from an EMBL/GenBank/DDBJ whole genome shotgun (WGS) entry which is preliminary data.</text>
</comment>
<feature type="compositionally biased region" description="Basic residues" evidence="6">
    <location>
        <begin position="81"/>
        <end position="92"/>
    </location>
</feature>
<feature type="compositionally biased region" description="Low complexity" evidence="6">
    <location>
        <begin position="101"/>
        <end position="113"/>
    </location>
</feature>
<feature type="region of interest" description="Disordered" evidence="6">
    <location>
        <begin position="1"/>
        <end position="35"/>
    </location>
</feature>
<reference evidence="8" key="1">
    <citation type="submission" date="2023-11" db="EMBL/GenBank/DDBJ databases">
        <title>Genome assemblies of two species of porcelain crab, Petrolisthes cinctipes and Petrolisthes manimaculis (Anomura: Porcellanidae).</title>
        <authorList>
            <person name="Angst P."/>
        </authorList>
    </citation>
    <scope>NUCLEOTIDE SEQUENCE</scope>
    <source>
        <strain evidence="8">PB745_02</strain>
        <tissue evidence="8">Gill</tissue>
    </source>
</reference>
<keyword evidence="3" id="KW-0863">Zinc-finger</keyword>
<dbReference type="GO" id="GO:0003723">
    <property type="term" value="F:RNA binding"/>
    <property type="evidence" value="ECO:0007669"/>
    <property type="project" value="TreeGrafter"/>
</dbReference>
<evidence type="ECO:0000313" key="9">
    <source>
        <dbReference type="Proteomes" id="UP001292094"/>
    </source>
</evidence>
<feature type="compositionally biased region" description="Polar residues" evidence="6">
    <location>
        <begin position="289"/>
        <end position="299"/>
    </location>
</feature>
<feature type="compositionally biased region" description="Basic and acidic residues" evidence="6">
    <location>
        <begin position="300"/>
        <end position="324"/>
    </location>
</feature>
<evidence type="ECO:0000256" key="3">
    <source>
        <dbReference type="ARBA" id="ARBA00022771"/>
    </source>
</evidence>
<evidence type="ECO:0000313" key="8">
    <source>
        <dbReference type="EMBL" id="KAK4288597.1"/>
    </source>
</evidence>
<keyword evidence="2" id="KW-0479">Metal-binding</keyword>
<feature type="compositionally biased region" description="Basic and acidic residues" evidence="6">
    <location>
        <begin position="9"/>
        <end position="27"/>
    </location>
</feature>
<organism evidence="8 9">
    <name type="scientific">Petrolisthes manimaculis</name>
    <dbReference type="NCBI Taxonomy" id="1843537"/>
    <lineage>
        <taxon>Eukaryota</taxon>
        <taxon>Metazoa</taxon>
        <taxon>Ecdysozoa</taxon>
        <taxon>Arthropoda</taxon>
        <taxon>Crustacea</taxon>
        <taxon>Multicrustacea</taxon>
        <taxon>Malacostraca</taxon>
        <taxon>Eumalacostraca</taxon>
        <taxon>Eucarida</taxon>
        <taxon>Decapoda</taxon>
        <taxon>Pleocyemata</taxon>
        <taxon>Anomura</taxon>
        <taxon>Galatheoidea</taxon>
        <taxon>Porcellanidae</taxon>
        <taxon>Petrolisthes</taxon>
    </lineage>
</organism>
<dbReference type="InterPro" id="IPR006568">
    <property type="entry name" value="PSP_pro-rich"/>
</dbReference>
<dbReference type="PANTHER" id="PTHR13316">
    <property type="entry name" value="ZINC FINGER, CCHC DOMAIN CONTAINING 8"/>
    <property type="match status" value="1"/>
</dbReference>
<protein>
    <recommendedName>
        <fullName evidence="7">PSP proline-rich domain-containing protein</fullName>
    </recommendedName>
</protein>
<dbReference type="EMBL" id="JAWZYT010006226">
    <property type="protein sequence ID" value="KAK4288597.1"/>
    <property type="molecule type" value="Genomic_DNA"/>
</dbReference>
<feature type="region of interest" description="Disordered" evidence="6">
    <location>
        <begin position="276"/>
        <end position="345"/>
    </location>
</feature>